<dbReference type="EC" id="6.5.1.4" evidence="1"/>
<dbReference type="InterPro" id="IPR037136">
    <property type="entry name" value="RNA3'_phos_cyclase_dom_sf"/>
</dbReference>
<evidence type="ECO:0000313" key="5">
    <source>
        <dbReference type="Proteomes" id="UP001239782"/>
    </source>
</evidence>
<proteinExistence type="predicted"/>
<feature type="domain" description="RNA 3'-terminal phosphate cyclase" evidence="3">
    <location>
        <begin position="3"/>
        <end position="180"/>
    </location>
</feature>
<dbReference type="Gene3D" id="3.65.10.20">
    <property type="entry name" value="RNA 3'-terminal phosphate cyclase domain"/>
    <property type="match status" value="1"/>
</dbReference>
<dbReference type="Proteomes" id="UP001239782">
    <property type="component" value="Chromosome"/>
</dbReference>
<sequence>MSKRLGFYPAGGGEWQIAVAPFERWQSISFAASKKLSGLSSQRCKMTVLLNNYDVSIAEKEVKIALNYLNWEGVPYEIKKGRARGKGNTFQIHFQHDEKHLMFESFAQKKVIERDVALTATKHLKAFLDAEVAVEEYLADQLLLPMALAKGGEFTTTEPSDHTLTNIAVIEQMLPVQFQVEQLSERQWKIKVLS</sequence>
<gene>
    <name evidence="4" type="ORF">Q9312_08315</name>
</gene>
<evidence type="ECO:0000259" key="3">
    <source>
        <dbReference type="Pfam" id="PF01137"/>
    </source>
</evidence>
<protein>
    <recommendedName>
        <fullName evidence="1">RNA 3'-terminal-phosphate cyclase (ATP)</fullName>
        <ecNumber evidence="1">6.5.1.4</ecNumber>
    </recommendedName>
</protein>
<dbReference type="KEGG" id="plei:Q9312_08315"/>
<name>A0AA51RWF4_9GAMM</name>
<dbReference type="GO" id="GO:0006396">
    <property type="term" value="P:RNA processing"/>
    <property type="evidence" value="ECO:0007669"/>
    <property type="project" value="InterPro"/>
</dbReference>
<keyword evidence="5" id="KW-1185">Reference proteome</keyword>
<dbReference type="InterPro" id="IPR000228">
    <property type="entry name" value="RNA3'_term_phos_cyc"/>
</dbReference>
<dbReference type="PANTHER" id="PTHR11096">
    <property type="entry name" value="RNA 3' TERMINAL PHOSPHATE CYCLASE"/>
    <property type="match status" value="1"/>
</dbReference>
<dbReference type="RefSeq" id="WP_309204125.1">
    <property type="nucleotide sequence ID" value="NZ_CP133548.1"/>
</dbReference>
<evidence type="ECO:0000256" key="1">
    <source>
        <dbReference type="ARBA" id="ARBA00012725"/>
    </source>
</evidence>
<dbReference type="PANTHER" id="PTHR11096:SF0">
    <property type="entry name" value="RNA 3'-TERMINAL PHOSPHATE CYCLASE"/>
    <property type="match status" value="1"/>
</dbReference>
<accession>A0AA51RWF4</accession>
<dbReference type="InterPro" id="IPR013792">
    <property type="entry name" value="RNA3'P_cycl/enolpyr_Trfase_a/b"/>
</dbReference>
<evidence type="ECO:0000313" key="4">
    <source>
        <dbReference type="EMBL" id="WMS88906.1"/>
    </source>
</evidence>
<dbReference type="AlphaFoldDB" id="A0AA51RWF4"/>
<dbReference type="GO" id="GO:0003963">
    <property type="term" value="F:RNA-3'-phosphate cyclase activity"/>
    <property type="evidence" value="ECO:0007669"/>
    <property type="project" value="UniProtKB-EC"/>
</dbReference>
<dbReference type="InterPro" id="IPR023797">
    <property type="entry name" value="RNA3'_phos_cyclase_dom"/>
</dbReference>
<dbReference type="SUPFAM" id="SSF55205">
    <property type="entry name" value="EPT/RTPC-like"/>
    <property type="match status" value="1"/>
</dbReference>
<comment type="catalytic activity">
    <reaction evidence="2">
        <text>a 3'-end 3'-phospho-ribonucleotide-RNA + ATP = a 3'-end 2',3'-cyclophospho-ribonucleotide-RNA + AMP + diphosphate</text>
        <dbReference type="Rhea" id="RHEA:23976"/>
        <dbReference type="Rhea" id="RHEA-COMP:10463"/>
        <dbReference type="Rhea" id="RHEA-COMP:10464"/>
        <dbReference type="ChEBI" id="CHEBI:30616"/>
        <dbReference type="ChEBI" id="CHEBI:33019"/>
        <dbReference type="ChEBI" id="CHEBI:83062"/>
        <dbReference type="ChEBI" id="CHEBI:83064"/>
        <dbReference type="ChEBI" id="CHEBI:456215"/>
        <dbReference type="EC" id="6.5.1.4"/>
    </reaction>
</comment>
<evidence type="ECO:0000256" key="2">
    <source>
        <dbReference type="ARBA" id="ARBA00024481"/>
    </source>
</evidence>
<dbReference type="Pfam" id="PF01137">
    <property type="entry name" value="RTC"/>
    <property type="match status" value="1"/>
</dbReference>
<dbReference type="EMBL" id="CP133548">
    <property type="protein sequence ID" value="WMS88906.1"/>
    <property type="molecule type" value="Genomic_DNA"/>
</dbReference>
<reference evidence="4 5" key="1">
    <citation type="submission" date="2023-08" db="EMBL/GenBank/DDBJ databases">
        <title>Pleionea litopenaei sp. nov., isolated from stomach of juvenile Litopenaeus vannamei.</title>
        <authorList>
            <person name="Rho A.M."/>
            <person name="Hwang C.Y."/>
        </authorList>
    </citation>
    <scope>NUCLEOTIDE SEQUENCE [LARGE SCALE GENOMIC DNA]</scope>
    <source>
        <strain evidence="4 5">HL-JVS1</strain>
    </source>
</reference>
<organism evidence="4 5">
    <name type="scientific">Pleionea litopenaei</name>
    <dbReference type="NCBI Taxonomy" id="3070815"/>
    <lineage>
        <taxon>Bacteria</taxon>
        <taxon>Pseudomonadati</taxon>
        <taxon>Pseudomonadota</taxon>
        <taxon>Gammaproteobacteria</taxon>
        <taxon>Oceanospirillales</taxon>
        <taxon>Pleioneaceae</taxon>
        <taxon>Pleionea</taxon>
    </lineage>
</organism>